<dbReference type="Gene3D" id="2.40.160.20">
    <property type="match status" value="1"/>
</dbReference>
<evidence type="ECO:0000313" key="2">
    <source>
        <dbReference type="EMBL" id="MBR0563166.1"/>
    </source>
</evidence>
<name>A0A8J8AXZ3_9GAMM</name>
<feature type="signal peptide" evidence="1">
    <location>
        <begin position="1"/>
        <end position="25"/>
    </location>
</feature>
<reference evidence="2" key="1">
    <citation type="submission" date="2021-04" db="EMBL/GenBank/DDBJ databases">
        <authorList>
            <person name="Karlyshev A.V."/>
        </authorList>
    </citation>
    <scope>NUCLEOTIDE SEQUENCE</scope>
    <source>
        <strain evidence="2">LMG 29479</strain>
    </source>
</reference>
<gene>
    <name evidence="2" type="ORF">KB893_11680</name>
</gene>
<dbReference type="EMBL" id="JAGQFT010000105">
    <property type="protein sequence ID" value="MBR0563166.1"/>
    <property type="molecule type" value="Genomic_DNA"/>
</dbReference>
<sequence>MAHPRSLAAAILAIGLSAATLPAQAQQFEIAGGVAKKHEGETTEVFSAHWLPELRRIGNATLRADIAYYRVQGRDVDDTDWELEEDVDVFGAGARYEHDNGLVLGFAIAAQHGYTDALSGDPQFISQVGWRWRALTLSVRHISNAGYESPNQGESMVLAGFRF</sequence>
<feature type="chain" id="PRO_5035277536" description="Acyloxyacyl hydrolase" evidence="1">
    <location>
        <begin position="26"/>
        <end position="163"/>
    </location>
</feature>
<dbReference type="AlphaFoldDB" id="A0A8J8AXZ3"/>
<proteinExistence type="predicted"/>
<keyword evidence="1" id="KW-0732">Signal</keyword>
<organism evidence="2">
    <name type="scientific">Coralloluteibacterium stylophorae</name>
    <dbReference type="NCBI Taxonomy" id="1776034"/>
    <lineage>
        <taxon>Bacteria</taxon>
        <taxon>Pseudomonadati</taxon>
        <taxon>Pseudomonadota</taxon>
        <taxon>Gammaproteobacteria</taxon>
        <taxon>Lysobacterales</taxon>
        <taxon>Lysobacteraceae</taxon>
        <taxon>Coralloluteibacterium</taxon>
    </lineage>
</organism>
<evidence type="ECO:0008006" key="3">
    <source>
        <dbReference type="Google" id="ProtNLM"/>
    </source>
</evidence>
<comment type="caution">
    <text evidence="2">The sequence shown here is derived from an EMBL/GenBank/DDBJ whole genome shotgun (WGS) entry which is preliminary data.</text>
</comment>
<evidence type="ECO:0000256" key="1">
    <source>
        <dbReference type="SAM" id="SignalP"/>
    </source>
</evidence>
<protein>
    <recommendedName>
        <fullName evidence="3">Acyloxyacyl hydrolase</fullName>
    </recommendedName>
</protein>
<accession>A0A8J8AXZ3</accession>